<sequence length="75" mass="7533">MPFHDVPGEDVADDAVMSDVVGKKTDTVAGTSVIALAKQLLADTGTTGSIRGADDDTLTSLSDQIDAVSAPAMVG</sequence>
<accession>X1GRN7</accession>
<gene>
    <name evidence="1" type="ORF">S03H2_35116</name>
</gene>
<protein>
    <submittedName>
        <fullName evidence="1">Uncharacterized protein</fullName>
    </submittedName>
</protein>
<name>X1GRN7_9ZZZZ</name>
<comment type="caution">
    <text evidence="1">The sequence shown here is derived from an EMBL/GenBank/DDBJ whole genome shotgun (WGS) entry which is preliminary data.</text>
</comment>
<reference evidence="1" key="1">
    <citation type="journal article" date="2014" name="Front. Microbiol.">
        <title>High frequency of phylogenetically diverse reductive dehalogenase-homologous genes in deep subseafloor sedimentary metagenomes.</title>
        <authorList>
            <person name="Kawai M."/>
            <person name="Futagami T."/>
            <person name="Toyoda A."/>
            <person name="Takaki Y."/>
            <person name="Nishi S."/>
            <person name="Hori S."/>
            <person name="Arai W."/>
            <person name="Tsubouchi T."/>
            <person name="Morono Y."/>
            <person name="Uchiyama I."/>
            <person name="Ito T."/>
            <person name="Fujiyama A."/>
            <person name="Inagaki F."/>
            <person name="Takami H."/>
        </authorList>
    </citation>
    <scope>NUCLEOTIDE SEQUENCE</scope>
    <source>
        <strain evidence="1">Expedition CK06-06</strain>
    </source>
</reference>
<dbReference type="EMBL" id="BARU01021463">
    <property type="protein sequence ID" value="GAH60536.1"/>
    <property type="molecule type" value="Genomic_DNA"/>
</dbReference>
<proteinExistence type="predicted"/>
<organism evidence="1">
    <name type="scientific">marine sediment metagenome</name>
    <dbReference type="NCBI Taxonomy" id="412755"/>
    <lineage>
        <taxon>unclassified sequences</taxon>
        <taxon>metagenomes</taxon>
        <taxon>ecological metagenomes</taxon>
    </lineage>
</organism>
<evidence type="ECO:0000313" key="1">
    <source>
        <dbReference type="EMBL" id="GAH60536.1"/>
    </source>
</evidence>
<dbReference type="AlphaFoldDB" id="X1GRN7"/>